<proteinExistence type="predicted"/>
<feature type="compositionally biased region" description="Low complexity" evidence="1">
    <location>
        <begin position="7"/>
        <end position="42"/>
    </location>
</feature>
<sequence length="42" mass="4476">CRPPSPARSSPPCWRAGPSRSPGRCPSSPSAPRSSPPWTCDR</sequence>
<reference evidence="2" key="1">
    <citation type="submission" date="2020-02" db="EMBL/GenBank/DDBJ databases">
        <authorList>
            <person name="Meier V. D."/>
        </authorList>
    </citation>
    <scope>NUCLEOTIDE SEQUENCE</scope>
    <source>
        <strain evidence="2">AVDCRST_MAG48</strain>
    </source>
</reference>
<name>A0A6J4LW60_9ACTN</name>
<evidence type="ECO:0000256" key="1">
    <source>
        <dbReference type="SAM" id="MobiDB-lite"/>
    </source>
</evidence>
<feature type="non-terminal residue" evidence="2">
    <location>
        <position position="1"/>
    </location>
</feature>
<dbReference type="EMBL" id="CADCTS010000535">
    <property type="protein sequence ID" value="CAA9343925.1"/>
    <property type="molecule type" value="Genomic_DNA"/>
</dbReference>
<organism evidence="2">
    <name type="scientific">uncultured Friedmanniella sp</name>
    <dbReference type="NCBI Taxonomy" id="335381"/>
    <lineage>
        <taxon>Bacteria</taxon>
        <taxon>Bacillati</taxon>
        <taxon>Actinomycetota</taxon>
        <taxon>Actinomycetes</taxon>
        <taxon>Propionibacteriales</taxon>
        <taxon>Nocardioidaceae</taxon>
        <taxon>Friedmanniella</taxon>
        <taxon>environmental samples</taxon>
    </lineage>
</organism>
<feature type="non-terminal residue" evidence="2">
    <location>
        <position position="42"/>
    </location>
</feature>
<feature type="region of interest" description="Disordered" evidence="1">
    <location>
        <begin position="1"/>
        <end position="42"/>
    </location>
</feature>
<protein>
    <submittedName>
        <fullName evidence="2">Uncharacterized protein</fullName>
    </submittedName>
</protein>
<evidence type="ECO:0000313" key="2">
    <source>
        <dbReference type="EMBL" id="CAA9343925.1"/>
    </source>
</evidence>
<dbReference type="AlphaFoldDB" id="A0A6J4LW60"/>
<gene>
    <name evidence="2" type="ORF">AVDCRST_MAG48-3822</name>
</gene>
<accession>A0A6J4LW60</accession>